<feature type="transmembrane region" description="Helical" evidence="1">
    <location>
        <begin position="36"/>
        <end position="54"/>
    </location>
</feature>
<dbReference type="EMBL" id="OZ021736">
    <property type="protein sequence ID" value="CAK9316319.1"/>
    <property type="molecule type" value="Genomic_DNA"/>
</dbReference>
<feature type="transmembrane region" description="Helical" evidence="1">
    <location>
        <begin position="12"/>
        <end position="30"/>
    </location>
</feature>
<keyword evidence="1" id="KW-0472">Membrane</keyword>
<keyword evidence="1" id="KW-1133">Transmembrane helix</keyword>
<reference evidence="2 3" key="1">
    <citation type="submission" date="2024-03" db="EMBL/GenBank/DDBJ databases">
        <authorList>
            <person name="Gkanogiannis A."/>
            <person name="Becerra Lopez-Lavalle L."/>
        </authorList>
    </citation>
    <scope>NUCLEOTIDE SEQUENCE [LARGE SCALE GENOMIC DNA]</scope>
</reference>
<sequence length="138" mass="16779">MFVKLREKKKKRLHFLTCLVRSLFVFILLWNNKPPGFYFVLLSMPFSFAFQNFFRCYHSQFKLCHILRLNYTRLIELWNRYFKMIIYGHVRCLGFSLMLDCVSVLDLELVAIVEWLMQYIAATFHAHAWVVLRYMSAY</sequence>
<name>A0ABP0Y7E5_9ROSI</name>
<proteinExistence type="predicted"/>
<evidence type="ECO:0000313" key="3">
    <source>
        <dbReference type="Proteomes" id="UP001642487"/>
    </source>
</evidence>
<dbReference type="Proteomes" id="UP001642487">
    <property type="component" value="Chromosome 2"/>
</dbReference>
<accession>A0ABP0Y7E5</accession>
<organism evidence="2 3">
    <name type="scientific">Citrullus colocynthis</name>
    <name type="common">colocynth</name>
    <dbReference type="NCBI Taxonomy" id="252529"/>
    <lineage>
        <taxon>Eukaryota</taxon>
        <taxon>Viridiplantae</taxon>
        <taxon>Streptophyta</taxon>
        <taxon>Embryophyta</taxon>
        <taxon>Tracheophyta</taxon>
        <taxon>Spermatophyta</taxon>
        <taxon>Magnoliopsida</taxon>
        <taxon>eudicotyledons</taxon>
        <taxon>Gunneridae</taxon>
        <taxon>Pentapetalae</taxon>
        <taxon>rosids</taxon>
        <taxon>fabids</taxon>
        <taxon>Cucurbitales</taxon>
        <taxon>Cucurbitaceae</taxon>
        <taxon>Benincaseae</taxon>
        <taxon>Citrullus</taxon>
    </lineage>
</organism>
<gene>
    <name evidence="2" type="ORF">CITCOLO1_LOCUS8180</name>
</gene>
<feature type="transmembrane region" description="Helical" evidence="1">
    <location>
        <begin position="84"/>
        <end position="105"/>
    </location>
</feature>
<evidence type="ECO:0000256" key="1">
    <source>
        <dbReference type="SAM" id="Phobius"/>
    </source>
</evidence>
<keyword evidence="3" id="KW-1185">Reference proteome</keyword>
<evidence type="ECO:0000313" key="2">
    <source>
        <dbReference type="EMBL" id="CAK9316319.1"/>
    </source>
</evidence>
<keyword evidence="1" id="KW-0812">Transmembrane</keyword>
<feature type="transmembrane region" description="Helical" evidence="1">
    <location>
        <begin position="117"/>
        <end position="135"/>
    </location>
</feature>
<protein>
    <submittedName>
        <fullName evidence="2">Uncharacterized protein</fullName>
    </submittedName>
</protein>